<dbReference type="InterPro" id="IPR010753">
    <property type="entry name" value="DUF1330"/>
</dbReference>
<dbReference type="RefSeq" id="WP_256619845.1">
    <property type="nucleotide sequence ID" value="NZ_JANIBC010000009.1"/>
</dbReference>
<dbReference type="InterPro" id="IPR011008">
    <property type="entry name" value="Dimeric_a/b-barrel"/>
</dbReference>
<gene>
    <name evidence="2" type="ORF">NOG11_11165</name>
</gene>
<dbReference type="PANTHER" id="PTHR40257:SF1">
    <property type="entry name" value="DUF1330 DOMAIN-CONTAINING PROTEIN"/>
    <property type="match status" value="1"/>
</dbReference>
<dbReference type="EMBL" id="JANIBC010000009">
    <property type="protein sequence ID" value="MCQ8185949.1"/>
    <property type="molecule type" value="Genomic_DNA"/>
</dbReference>
<proteinExistence type="predicted"/>
<dbReference type="Pfam" id="PF07045">
    <property type="entry name" value="DUF1330"/>
    <property type="match status" value="1"/>
</dbReference>
<protein>
    <submittedName>
        <fullName evidence="2">DUF1330 domain-containing protein</fullName>
    </submittedName>
</protein>
<name>A0A9X2LAJ9_9PROT</name>
<sequence length="140" mass="15471">MSSGIFIDPERDQFRAFRDLKIEGPVQMLNLIKLKGEASYEDGRGGTGEEAYEAYSKASAPFFQDVGGKIAWRGKPFFPVIGPQDEVWDLGFIAEYPSKDAFLGMVKNEGYQAIVFHRQAAVETSRLTCFGKSESGGLFG</sequence>
<reference evidence="2" key="1">
    <citation type="submission" date="2022-07" db="EMBL/GenBank/DDBJ databases">
        <title>Parvularcula maris sp. nov., an algicidal bacterium isolated from seawater.</title>
        <authorList>
            <person name="Li F."/>
        </authorList>
    </citation>
    <scope>NUCLEOTIDE SEQUENCE</scope>
    <source>
        <strain evidence="2">BGMRC 0090</strain>
    </source>
</reference>
<evidence type="ECO:0000313" key="3">
    <source>
        <dbReference type="Proteomes" id="UP001142610"/>
    </source>
</evidence>
<keyword evidence="3" id="KW-1185">Reference proteome</keyword>
<organism evidence="2 3">
    <name type="scientific">Parvularcula maris</name>
    <dbReference type="NCBI Taxonomy" id="2965077"/>
    <lineage>
        <taxon>Bacteria</taxon>
        <taxon>Pseudomonadati</taxon>
        <taxon>Pseudomonadota</taxon>
        <taxon>Alphaproteobacteria</taxon>
        <taxon>Parvularculales</taxon>
        <taxon>Parvularculaceae</taxon>
        <taxon>Parvularcula</taxon>
    </lineage>
</organism>
<dbReference type="Proteomes" id="UP001142610">
    <property type="component" value="Unassembled WGS sequence"/>
</dbReference>
<comment type="caution">
    <text evidence="2">The sequence shown here is derived from an EMBL/GenBank/DDBJ whole genome shotgun (WGS) entry which is preliminary data.</text>
</comment>
<dbReference type="SUPFAM" id="SSF54909">
    <property type="entry name" value="Dimeric alpha+beta barrel"/>
    <property type="match status" value="1"/>
</dbReference>
<accession>A0A9X2LAJ9</accession>
<dbReference type="AlphaFoldDB" id="A0A9X2LAJ9"/>
<evidence type="ECO:0000259" key="1">
    <source>
        <dbReference type="Pfam" id="PF07045"/>
    </source>
</evidence>
<dbReference type="PANTHER" id="PTHR40257">
    <property type="match status" value="1"/>
</dbReference>
<dbReference type="Gene3D" id="3.30.70.100">
    <property type="match status" value="1"/>
</dbReference>
<evidence type="ECO:0000313" key="2">
    <source>
        <dbReference type="EMBL" id="MCQ8185949.1"/>
    </source>
</evidence>
<feature type="domain" description="DUF1330" evidence="1">
    <location>
        <begin position="49"/>
        <end position="125"/>
    </location>
</feature>